<dbReference type="AlphaFoldDB" id="A0A813YFR5"/>
<sequence>MSLPRGPYTGVGYRPPYAAVRRPPTFYGRPPYAVRPIGPAPGGAGAGTGAIAGVIGGLAAPLLCLGCLSSLALLGLFATMIAAATYMNKIQKEFRRGVTGAGSLIEMMMHIGVRYIMRPTYGPRPIYGAPRPIYGTPLPPPARGGGGAGGAGALGGVLGGLGGAVTCLCCLSALGLIGLWATFIPFVAYFKYAYDQWTRTYGVSSATNFGIQQVVLLVSLCFVATSFLKRRIPT</sequence>
<dbReference type="OrthoDB" id="10037274at2759"/>
<evidence type="ECO:0000313" key="2">
    <source>
        <dbReference type="EMBL" id="CAF0883694.1"/>
    </source>
</evidence>
<dbReference type="EMBL" id="CAJOBC010001288">
    <property type="protein sequence ID" value="CAF3669400.1"/>
    <property type="molecule type" value="Genomic_DNA"/>
</dbReference>
<dbReference type="Proteomes" id="UP000677228">
    <property type="component" value="Unassembled WGS sequence"/>
</dbReference>
<gene>
    <name evidence="2" type="ORF">GPM918_LOCUS7747</name>
    <name evidence="3" type="ORF">OVA965_LOCUS25487</name>
    <name evidence="4" type="ORF">SRO942_LOCUS7747</name>
    <name evidence="5" type="ORF">TMI583_LOCUS26218</name>
</gene>
<proteinExistence type="predicted"/>
<dbReference type="Proteomes" id="UP000682733">
    <property type="component" value="Unassembled WGS sequence"/>
</dbReference>
<keyword evidence="1" id="KW-0812">Transmembrane</keyword>
<feature type="transmembrane region" description="Helical" evidence="1">
    <location>
        <begin position="210"/>
        <end position="228"/>
    </location>
</feature>
<name>A0A813YFR5_9BILA</name>
<dbReference type="EMBL" id="CAJNOK010015847">
    <property type="protein sequence ID" value="CAF1233376.1"/>
    <property type="molecule type" value="Genomic_DNA"/>
</dbReference>
<keyword evidence="1" id="KW-0472">Membrane</keyword>
<evidence type="ECO:0000256" key="1">
    <source>
        <dbReference type="SAM" id="Phobius"/>
    </source>
</evidence>
<feature type="transmembrane region" description="Helical" evidence="1">
    <location>
        <begin position="164"/>
        <end position="190"/>
    </location>
</feature>
<accession>A0A813YFR5</accession>
<keyword evidence="1" id="KW-1133">Transmembrane helix</keyword>
<dbReference type="Proteomes" id="UP000663829">
    <property type="component" value="Unassembled WGS sequence"/>
</dbReference>
<evidence type="ECO:0000313" key="6">
    <source>
        <dbReference type="Proteomes" id="UP000663829"/>
    </source>
</evidence>
<dbReference type="EMBL" id="CAJOBA010037395">
    <property type="protein sequence ID" value="CAF4041532.1"/>
    <property type="molecule type" value="Genomic_DNA"/>
</dbReference>
<dbReference type="Proteomes" id="UP000681722">
    <property type="component" value="Unassembled WGS sequence"/>
</dbReference>
<evidence type="ECO:0000313" key="4">
    <source>
        <dbReference type="EMBL" id="CAF3669400.1"/>
    </source>
</evidence>
<reference evidence="2" key="1">
    <citation type="submission" date="2021-02" db="EMBL/GenBank/DDBJ databases">
        <authorList>
            <person name="Nowell W R."/>
        </authorList>
    </citation>
    <scope>NUCLEOTIDE SEQUENCE</scope>
</reference>
<dbReference type="EMBL" id="CAJNOQ010001288">
    <property type="protein sequence ID" value="CAF0883694.1"/>
    <property type="molecule type" value="Genomic_DNA"/>
</dbReference>
<evidence type="ECO:0000313" key="3">
    <source>
        <dbReference type="EMBL" id="CAF1233376.1"/>
    </source>
</evidence>
<comment type="caution">
    <text evidence="2">The sequence shown here is derived from an EMBL/GenBank/DDBJ whole genome shotgun (WGS) entry which is preliminary data.</text>
</comment>
<feature type="transmembrane region" description="Helical" evidence="1">
    <location>
        <begin position="58"/>
        <end position="86"/>
    </location>
</feature>
<keyword evidence="6" id="KW-1185">Reference proteome</keyword>
<organism evidence="2 6">
    <name type="scientific">Didymodactylos carnosus</name>
    <dbReference type="NCBI Taxonomy" id="1234261"/>
    <lineage>
        <taxon>Eukaryota</taxon>
        <taxon>Metazoa</taxon>
        <taxon>Spiralia</taxon>
        <taxon>Gnathifera</taxon>
        <taxon>Rotifera</taxon>
        <taxon>Eurotatoria</taxon>
        <taxon>Bdelloidea</taxon>
        <taxon>Philodinida</taxon>
        <taxon>Philodinidae</taxon>
        <taxon>Didymodactylos</taxon>
    </lineage>
</organism>
<protein>
    <submittedName>
        <fullName evidence="2">Uncharacterized protein</fullName>
    </submittedName>
</protein>
<evidence type="ECO:0000313" key="5">
    <source>
        <dbReference type="EMBL" id="CAF4041532.1"/>
    </source>
</evidence>